<sequence>MPQRRPALQDCHGYFVYRTSYESGSGSFSSASASCANVRLDSHECKEIKGNRKTKTERNYKEEKVFNKRNKPKKVRNSHYRSPKADVNCVDDVVRRKKAEGTNVSRNECSSEESKISETSALCCADSEIYDKSCSFLIRSKPRSYYTNDLSKKPRKKYKDSCSKRKTSIASERSKCTVICSSESKIIKPCSYPTRIESHHNVIKSEGKKGGISCPSRETPIKPQTSEVTVCDSASKVYDSSCSFLIRSKPRSYYTQDLSKNPRKKDKDSCPRKKTSMASERSKCTVICSSESKIIKPCSYPTRTESHHNVMKSAIKKGGRNVDKDVDNTRGRSTVTFCEPDRKCTKVKDKATCPKAKKKWRVPALQVFVESRRSSRTSCESVTRSFSCDEPEKKKKSKIDNEPKEGEINEIFLSTSCCEFPARASTSVDYCADMNKRELAKINRLANRTMYINARHKEMSRKNSKRKSKKKNKNKKKTKKKNSEVMAPVQKLSYLLGRSVDDYISDCPEDCEPMSSCDPNSWRKAPEGCLTCAKIKECKRPKEKRENKPKKKKAKKKRRCSKDCEFAIKEAAYCRPGTSRNQESQKQYIDRSTSVIVEICEEPRSAPNSQFATKEDRESCESTSRKKYNDRPILVKSEICESSLSTSNSQLTRKEGRISCQCASVNKPSRKKYCDRPVSEDAKSSPDSVDFCTTVSPGRISADKAQNQWVSDFVLS</sequence>
<reference evidence="2 3" key="1">
    <citation type="submission" date="2022-12" db="EMBL/GenBank/DDBJ databases">
        <title>Chromosome-level genome assembly of true bugs.</title>
        <authorList>
            <person name="Ma L."/>
            <person name="Li H."/>
        </authorList>
    </citation>
    <scope>NUCLEOTIDE SEQUENCE [LARGE SCALE GENOMIC DNA]</scope>
    <source>
        <strain evidence="2">Lab_2022b</strain>
    </source>
</reference>
<dbReference type="AlphaFoldDB" id="A0AAW1CQI1"/>
<accession>A0AAW1CQI1</accession>
<evidence type="ECO:0000313" key="3">
    <source>
        <dbReference type="Proteomes" id="UP001461498"/>
    </source>
</evidence>
<dbReference type="Proteomes" id="UP001461498">
    <property type="component" value="Unassembled WGS sequence"/>
</dbReference>
<evidence type="ECO:0000313" key="2">
    <source>
        <dbReference type="EMBL" id="KAK9499799.1"/>
    </source>
</evidence>
<name>A0AAW1CQI1_9HEMI</name>
<dbReference type="PROSITE" id="PS51257">
    <property type="entry name" value="PROKAR_LIPOPROTEIN"/>
    <property type="match status" value="1"/>
</dbReference>
<feature type="region of interest" description="Disordered" evidence="1">
    <location>
        <begin position="669"/>
        <end position="690"/>
    </location>
</feature>
<feature type="compositionally biased region" description="Basic residues" evidence="1">
    <location>
        <begin position="462"/>
        <end position="480"/>
    </location>
</feature>
<keyword evidence="3" id="KW-1185">Reference proteome</keyword>
<gene>
    <name evidence="2" type="ORF">O3M35_002769</name>
</gene>
<proteinExistence type="predicted"/>
<evidence type="ECO:0000256" key="1">
    <source>
        <dbReference type="SAM" id="MobiDB-lite"/>
    </source>
</evidence>
<protein>
    <submittedName>
        <fullName evidence="2">Uncharacterized protein</fullName>
    </submittedName>
</protein>
<feature type="region of interest" description="Disordered" evidence="1">
    <location>
        <begin position="255"/>
        <end position="274"/>
    </location>
</feature>
<feature type="compositionally biased region" description="Basic and acidic residues" evidence="1">
    <location>
        <begin position="672"/>
        <end position="684"/>
    </location>
</feature>
<comment type="caution">
    <text evidence="2">The sequence shown here is derived from an EMBL/GenBank/DDBJ whole genome shotgun (WGS) entry which is preliminary data.</text>
</comment>
<organism evidence="2 3">
    <name type="scientific">Rhynocoris fuscipes</name>
    <dbReference type="NCBI Taxonomy" id="488301"/>
    <lineage>
        <taxon>Eukaryota</taxon>
        <taxon>Metazoa</taxon>
        <taxon>Ecdysozoa</taxon>
        <taxon>Arthropoda</taxon>
        <taxon>Hexapoda</taxon>
        <taxon>Insecta</taxon>
        <taxon>Pterygota</taxon>
        <taxon>Neoptera</taxon>
        <taxon>Paraneoptera</taxon>
        <taxon>Hemiptera</taxon>
        <taxon>Heteroptera</taxon>
        <taxon>Panheteroptera</taxon>
        <taxon>Cimicomorpha</taxon>
        <taxon>Reduviidae</taxon>
        <taxon>Harpactorinae</taxon>
        <taxon>Harpactorini</taxon>
        <taxon>Rhynocoris</taxon>
    </lineage>
</organism>
<dbReference type="EMBL" id="JAPXFL010000011">
    <property type="protein sequence ID" value="KAK9499799.1"/>
    <property type="molecule type" value="Genomic_DNA"/>
</dbReference>
<feature type="region of interest" description="Disordered" evidence="1">
    <location>
        <begin position="452"/>
        <end position="487"/>
    </location>
</feature>